<dbReference type="Proteomes" id="UP000324517">
    <property type="component" value="Unassembled WGS sequence"/>
</dbReference>
<evidence type="ECO:0000313" key="8">
    <source>
        <dbReference type="Proteomes" id="UP000324517"/>
    </source>
</evidence>
<dbReference type="InterPro" id="IPR000595">
    <property type="entry name" value="cNMP-bd_dom"/>
</dbReference>
<evidence type="ECO:0000256" key="4">
    <source>
        <dbReference type="SAM" id="MobiDB-lite"/>
    </source>
</evidence>
<feature type="region of interest" description="Disordered" evidence="4">
    <location>
        <begin position="116"/>
        <end position="143"/>
    </location>
</feature>
<dbReference type="InterPro" id="IPR051257">
    <property type="entry name" value="Diverse_CBS-Domain"/>
</dbReference>
<dbReference type="PANTHER" id="PTHR43080:SF2">
    <property type="entry name" value="CBS DOMAIN-CONTAINING PROTEIN"/>
    <property type="match status" value="1"/>
</dbReference>
<dbReference type="Pfam" id="PF10335">
    <property type="entry name" value="DUF294_C"/>
    <property type="match status" value="1"/>
</dbReference>
<dbReference type="InterPro" id="IPR018821">
    <property type="entry name" value="DUF294_put_nucleoTrafse_sb-bd"/>
</dbReference>
<dbReference type="InterPro" id="IPR014710">
    <property type="entry name" value="RmlC-like_jellyroll"/>
</dbReference>
<feature type="domain" description="CBS" evidence="6">
    <location>
        <begin position="285"/>
        <end position="345"/>
    </location>
</feature>
<evidence type="ECO:0000259" key="5">
    <source>
        <dbReference type="PROSITE" id="PS50042"/>
    </source>
</evidence>
<evidence type="ECO:0000259" key="6">
    <source>
        <dbReference type="PROSITE" id="PS51371"/>
    </source>
</evidence>
<dbReference type="InterPro" id="IPR000644">
    <property type="entry name" value="CBS_dom"/>
</dbReference>
<dbReference type="PROSITE" id="PS51371">
    <property type="entry name" value="CBS"/>
    <property type="match status" value="2"/>
</dbReference>
<dbReference type="InterPro" id="IPR005105">
    <property type="entry name" value="GlnD_Uridyltrans_N"/>
</dbReference>
<sequence>METSGWTNKSNNRGEQRPITLLLFPAKKGAANMKHILTKNLTQTESTNLLKKCQTFRYNQDDIILHASDNREGIFLVLSGMAEVYIPSEKSREEVLEIIKPNELIGLSNIHHFISTNYPQNQQPDPKTPLYPDQVSKPQTQPQSSLIQVRAIDDLEALYIPYTVLKERWSEPAIRDYLLDQVSSRLHDVYHSLAEQINMNTSIDPTSDPTILRVQDIMQPTTAIIQAKPTDTIQSVAKKLSQNNRKTAAVILNNNQIQGIVTMHDFINRVITSGKNTQDQVRTIMTENPITIPRTAYYYEALTTMLLNGIKHLPVTTENNQLAGLITMTDLLQAKQPTGILQNTEKLKNITKEQLPQVKKELYATLNTMLQQQVPILHTLEVMNTLYDQLIQRCIELSIKEMPTDPPAKFSFYLMGSGARKEQFLLTDQDHFLVYEGNCDSHDQPDEHIDHIATRYFEDLSKKIVANLELAGYKRCKGDMMASNPIWRGTLQKWESRIHEWTLNATNDRLLLAQNFFSHRHIAGDDTLHRQFQQTILYSLDRAKIFLYRLSQLERENPIPTLEQPIRSIFRRNKKQIDLKKEILFPYHHSLQILAIMHGITYGTPMEIIDQLHEKKILSGNFQKDLKASISTILNYYVRNRYKQYQNGEELTSTLTLTSLTTREKEELMLSIRLIKELQNHMLSYY</sequence>
<evidence type="ECO:0000313" key="7">
    <source>
        <dbReference type="EMBL" id="TYS70026.1"/>
    </source>
</evidence>
<dbReference type="CDD" id="cd05401">
    <property type="entry name" value="NT_GlnE_GlnD_like"/>
    <property type="match status" value="1"/>
</dbReference>
<dbReference type="Gene3D" id="3.10.580.10">
    <property type="entry name" value="CBS-domain"/>
    <property type="match status" value="1"/>
</dbReference>
<keyword evidence="1 3" id="KW-0129">CBS domain</keyword>
<feature type="domain" description="Cyclic nucleotide-binding" evidence="5">
    <location>
        <begin position="37"/>
        <end position="120"/>
    </location>
</feature>
<dbReference type="CDD" id="cd00038">
    <property type="entry name" value="CAP_ED"/>
    <property type="match status" value="1"/>
</dbReference>
<dbReference type="Pfam" id="PF03445">
    <property type="entry name" value="DUF294"/>
    <property type="match status" value="1"/>
</dbReference>
<evidence type="ECO:0000256" key="3">
    <source>
        <dbReference type="PROSITE-ProRule" id="PRU00703"/>
    </source>
</evidence>
<proteinExistence type="predicted"/>
<gene>
    <name evidence="7" type="ORF">FZC75_15415</name>
</gene>
<dbReference type="Pfam" id="PF00027">
    <property type="entry name" value="cNMP_binding"/>
    <property type="match status" value="1"/>
</dbReference>
<dbReference type="OrthoDB" id="9810963at2"/>
<dbReference type="SUPFAM" id="SSF54631">
    <property type="entry name" value="CBS-domain pair"/>
    <property type="match status" value="1"/>
</dbReference>
<comment type="caution">
    <text evidence="7">The sequence shown here is derived from an EMBL/GenBank/DDBJ whole genome shotgun (WGS) entry which is preliminary data.</text>
</comment>
<dbReference type="EMBL" id="VTET01000008">
    <property type="protein sequence ID" value="TYS70026.1"/>
    <property type="molecule type" value="Genomic_DNA"/>
</dbReference>
<evidence type="ECO:0000256" key="2">
    <source>
        <dbReference type="ARBA" id="ARBA00023159"/>
    </source>
</evidence>
<dbReference type="SMART" id="SM00116">
    <property type="entry name" value="CBS"/>
    <property type="match status" value="2"/>
</dbReference>
<dbReference type="AlphaFoldDB" id="A0A5D4T720"/>
<dbReference type="Pfam" id="PF00571">
    <property type="entry name" value="CBS"/>
    <property type="match status" value="2"/>
</dbReference>
<dbReference type="InterPro" id="IPR046342">
    <property type="entry name" value="CBS_dom_sf"/>
</dbReference>
<protein>
    <submittedName>
        <fullName evidence="7">CBS domain-containing protein</fullName>
    </submittedName>
</protein>
<organism evidence="7 8">
    <name type="scientific">Sutcliffiella horikoshii</name>
    <dbReference type="NCBI Taxonomy" id="79883"/>
    <lineage>
        <taxon>Bacteria</taxon>
        <taxon>Bacillati</taxon>
        <taxon>Bacillota</taxon>
        <taxon>Bacilli</taxon>
        <taxon>Bacillales</taxon>
        <taxon>Bacillaceae</taxon>
        <taxon>Sutcliffiella</taxon>
    </lineage>
</organism>
<reference evidence="7 8" key="1">
    <citation type="submission" date="2019-08" db="EMBL/GenBank/DDBJ databases">
        <title>Bacillus genomes from the desert of Cuatro Cienegas, Coahuila.</title>
        <authorList>
            <person name="Olmedo-Alvarez G."/>
        </authorList>
    </citation>
    <scope>NUCLEOTIDE SEQUENCE [LARGE SCALE GENOMIC DNA]</scope>
    <source>
        <strain evidence="7 8">CH98b_3T</strain>
    </source>
</reference>
<feature type="domain" description="CBS" evidence="6">
    <location>
        <begin position="218"/>
        <end position="277"/>
    </location>
</feature>
<evidence type="ECO:0000256" key="1">
    <source>
        <dbReference type="ARBA" id="ARBA00023122"/>
    </source>
</evidence>
<dbReference type="SUPFAM" id="SSF51206">
    <property type="entry name" value="cAMP-binding domain-like"/>
    <property type="match status" value="1"/>
</dbReference>
<dbReference type="GO" id="GO:0008773">
    <property type="term" value="F:[protein-PII] uridylyltransferase activity"/>
    <property type="evidence" value="ECO:0007669"/>
    <property type="project" value="InterPro"/>
</dbReference>
<dbReference type="PROSITE" id="PS50042">
    <property type="entry name" value="CNMP_BINDING_3"/>
    <property type="match status" value="1"/>
</dbReference>
<dbReference type="PANTHER" id="PTHR43080">
    <property type="entry name" value="CBS DOMAIN-CONTAINING PROTEIN CBSX3, MITOCHONDRIAL"/>
    <property type="match status" value="1"/>
</dbReference>
<name>A0A5D4T720_9BACI</name>
<accession>A0A5D4T720</accession>
<keyword evidence="2" id="KW-0010">Activator</keyword>
<dbReference type="Gene3D" id="2.60.120.10">
    <property type="entry name" value="Jelly Rolls"/>
    <property type="match status" value="1"/>
</dbReference>
<feature type="compositionally biased region" description="Polar residues" evidence="4">
    <location>
        <begin position="116"/>
        <end position="125"/>
    </location>
</feature>
<dbReference type="InterPro" id="IPR018490">
    <property type="entry name" value="cNMP-bd_dom_sf"/>
</dbReference>